<feature type="non-terminal residue" evidence="9">
    <location>
        <position position="356"/>
    </location>
</feature>
<evidence type="ECO:0000256" key="6">
    <source>
        <dbReference type="ARBA" id="ARBA00043149"/>
    </source>
</evidence>
<dbReference type="GO" id="GO:0004370">
    <property type="term" value="F:glycerol kinase activity"/>
    <property type="evidence" value="ECO:0007669"/>
    <property type="project" value="TreeGrafter"/>
</dbReference>
<dbReference type="PANTHER" id="PTHR10196:SF69">
    <property type="entry name" value="GLYCEROL KINASE"/>
    <property type="match status" value="1"/>
</dbReference>
<protein>
    <recommendedName>
        <fullName evidence="6">ATP:glycerol 3-phosphotransferase</fullName>
    </recommendedName>
</protein>
<comment type="caution">
    <text evidence="9">The sequence shown here is derived from an EMBL/GenBank/DDBJ whole genome shotgun (WGS) entry which is preliminary data.</text>
</comment>
<comment type="similarity">
    <text evidence="1">Belongs to the FGGY kinase family.</text>
</comment>
<accession>K1UEX0</accession>
<feature type="domain" description="Carbohydrate kinase FGGY C-terminal" evidence="8">
    <location>
        <begin position="265"/>
        <end position="356"/>
    </location>
</feature>
<keyword evidence="3" id="KW-0547">Nucleotide-binding</keyword>
<evidence type="ECO:0000256" key="3">
    <source>
        <dbReference type="ARBA" id="ARBA00022741"/>
    </source>
</evidence>
<evidence type="ECO:0000313" key="9">
    <source>
        <dbReference type="EMBL" id="EKC80608.1"/>
    </source>
</evidence>
<keyword evidence="2" id="KW-0808">Transferase</keyword>
<dbReference type="SUPFAM" id="SSF53067">
    <property type="entry name" value="Actin-like ATPase domain"/>
    <property type="match status" value="2"/>
</dbReference>
<evidence type="ECO:0000256" key="1">
    <source>
        <dbReference type="ARBA" id="ARBA00009156"/>
    </source>
</evidence>
<dbReference type="AlphaFoldDB" id="K1UEX0"/>
<dbReference type="Gene3D" id="3.30.420.40">
    <property type="match status" value="2"/>
</dbReference>
<organism evidence="9">
    <name type="scientific">human gut metagenome</name>
    <dbReference type="NCBI Taxonomy" id="408170"/>
    <lineage>
        <taxon>unclassified sequences</taxon>
        <taxon>metagenomes</taxon>
        <taxon>organismal metagenomes</taxon>
    </lineage>
</organism>
<gene>
    <name evidence="9" type="ORF">LEA_01202</name>
</gene>
<evidence type="ECO:0000259" key="7">
    <source>
        <dbReference type="Pfam" id="PF00370"/>
    </source>
</evidence>
<keyword evidence="4 9" id="KW-0418">Kinase</keyword>
<dbReference type="EMBL" id="AJWY01000843">
    <property type="protein sequence ID" value="EKC80608.1"/>
    <property type="molecule type" value="Genomic_DNA"/>
</dbReference>
<dbReference type="CDD" id="cd07769">
    <property type="entry name" value="ASKHA_NBD_FGGY_GK"/>
    <property type="match status" value="1"/>
</dbReference>
<feature type="domain" description="Carbohydrate kinase FGGY N-terminal" evidence="7">
    <location>
        <begin position="13"/>
        <end position="254"/>
    </location>
</feature>
<evidence type="ECO:0000256" key="4">
    <source>
        <dbReference type="ARBA" id="ARBA00022777"/>
    </source>
</evidence>
<evidence type="ECO:0000259" key="8">
    <source>
        <dbReference type="Pfam" id="PF02782"/>
    </source>
</evidence>
<name>K1UEX0_9ZZZZ</name>
<dbReference type="GO" id="GO:0019563">
    <property type="term" value="P:glycerol catabolic process"/>
    <property type="evidence" value="ECO:0007669"/>
    <property type="project" value="TreeGrafter"/>
</dbReference>
<evidence type="ECO:0000256" key="2">
    <source>
        <dbReference type="ARBA" id="ARBA00022679"/>
    </source>
</evidence>
<dbReference type="InterPro" id="IPR043129">
    <property type="entry name" value="ATPase_NBD"/>
</dbReference>
<dbReference type="GO" id="GO:0005524">
    <property type="term" value="F:ATP binding"/>
    <property type="evidence" value="ECO:0007669"/>
    <property type="project" value="UniProtKB-KW"/>
</dbReference>
<dbReference type="InterPro" id="IPR018484">
    <property type="entry name" value="FGGY_N"/>
</dbReference>
<dbReference type="PANTHER" id="PTHR10196">
    <property type="entry name" value="SUGAR KINASE"/>
    <property type="match status" value="1"/>
</dbReference>
<sequence length="356" mass="38879">MREGKGLVFSMKYILAIDQSTSGTKALFFDEDARLIGRSDLPHKQKISENGWVAHDPMEIWENTKGVARAIIEKTGINKDEVIGIGISNQRETALVWDRDTGLPVYDAIVWQCARGAKICEGLSDYAEMVREHTGLRLSPYFSAAKIAWVLRNAGDLSGRHLCCGTIDSWLVFKMTHGKEFRCDYSNASRTQLFNIRTLSWDSEICSIFGIDPETLPTVTDSDGLYGYSDLDGYFSKEIPIHGVLGDSHGALFGQGCLTPGMIKATFGTGSSVMMNIGEKPIFSDAGIVTSLAWSMGGKVNYVLEGNINYTGSVIKWLVDDVKLLGASRESGEFAAKANPEDTTYLVPAFSGLGAP</sequence>
<dbReference type="Pfam" id="PF00370">
    <property type="entry name" value="FGGY_N"/>
    <property type="match status" value="1"/>
</dbReference>
<dbReference type="InterPro" id="IPR018483">
    <property type="entry name" value="Carb_kinase_FGGY_CS"/>
</dbReference>
<proteinExistence type="inferred from homology"/>
<keyword evidence="5" id="KW-0067">ATP-binding</keyword>
<evidence type="ECO:0000256" key="5">
    <source>
        <dbReference type="ARBA" id="ARBA00022840"/>
    </source>
</evidence>
<reference evidence="9" key="1">
    <citation type="journal article" date="2013" name="Environ. Microbiol.">
        <title>Microbiota from the distal guts of lean and obese adolescents exhibit partial functional redundancy besides clear differences in community structure.</title>
        <authorList>
            <person name="Ferrer M."/>
            <person name="Ruiz A."/>
            <person name="Lanza F."/>
            <person name="Haange S.B."/>
            <person name="Oberbach A."/>
            <person name="Till H."/>
            <person name="Bargiela R."/>
            <person name="Campoy C."/>
            <person name="Segura M.T."/>
            <person name="Richter M."/>
            <person name="von Bergen M."/>
            <person name="Seifert J."/>
            <person name="Suarez A."/>
        </authorList>
    </citation>
    <scope>NUCLEOTIDE SEQUENCE</scope>
</reference>
<dbReference type="InterPro" id="IPR018485">
    <property type="entry name" value="FGGY_C"/>
</dbReference>
<dbReference type="GO" id="GO:0005829">
    <property type="term" value="C:cytosol"/>
    <property type="evidence" value="ECO:0007669"/>
    <property type="project" value="TreeGrafter"/>
</dbReference>
<dbReference type="Pfam" id="PF02782">
    <property type="entry name" value="FGGY_C"/>
    <property type="match status" value="1"/>
</dbReference>
<dbReference type="PROSITE" id="PS00933">
    <property type="entry name" value="FGGY_KINASES_1"/>
    <property type="match status" value="1"/>
</dbReference>